<dbReference type="InterPro" id="IPR053846">
    <property type="entry name" value="HisZ-C"/>
</dbReference>
<dbReference type="GO" id="GO:0006427">
    <property type="term" value="P:histidyl-tRNA aminoacylation"/>
    <property type="evidence" value="ECO:0007669"/>
    <property type="project" value="InterPro"/>
</dbReference>
<dbReference type="GeneID" id="87616993"/>
<reference evidence="13 14" key="1">
    <citation type="submission" date="2019-01" db="EMBL/GenBank/DDBJ databases">
        <title>Bacillus sp. M5HDSG1-1, whole genome shotgun sequence.</title>
        <authorList>
            <person name="Tuo L."/>
        </authorList>
    </citation>
    <scope>NUCLEOTIDE SEQUENCE [LARGE SCALE GENOMIC DNA]</scope>
    <source>
        <strain evidence="13 14">M5HDSG1-1</strain>
    </source>
</reference>
<comment type="similarity">
    <text evidence="3 10">Belongs to the class-II aminoacyl-tRNA synthetase family. HisZ subfamily.</text>
</comment>
<dbReference type="Gene3D" id="3.30.930.10">
    <property type="entry name" value="Bira Bifunctional Protein, Domain 2"/>
    <property type="match status" value="1"/>
</dbReference>
<feature type="domain" description="Aminoacyl-transfer RNA synthetases class-II family profile" evidence="12">
    <location>
        <begin position="27"/>
        <end position="324"/>
    </location>
</feature>
<feature type="binding site" evidence="11">
    <location>
        <begin position="274"/>
        <end position="275"/>
    </location>
    <ligand>
        <name>L-histidine</name>
        <dbReference type="ChEBI" id="CHEBI:57595"/>
    </ligand>
</feature>
<dbReference type="Pfam" id="PF13393">
    <property type="entry name" value="tRNA-synt_His"/>
    <property type="match status" value="1"/>
</dbReference>
<evidence type="ECO:0000256" key="10">
    <source>
        <dbReference type="HAMAP-Rule" id="MF_00125"/>
    </source>
</evidence>
<evidence type="ECO:0000256" key="2">
    <source>
        <dbReference type="ARBA" id="ARBA00004667"/>
    </source>
</evidence>
<proteinExistence type="inferred from homology"/>
<comment type="subunit">
    <text evidence="4 10">Heteromultimer composed of HisG and HisZ subunits.</text>
</comment>
<keyword evidence="6 10" id="KW-0963">Cytoplasm</keyword>
<evidence type="ECO:0000256" key="6">
    <source>
        <dbReference type="ARBA" id="ARBA00022490"/>
    </source>
</evidence>
<evidence type="ECO:0000259" key="12">
    <source>
        <dbReference type="PROSITE" id="PS50862"/>
    </source>
</evidence>
<dbReference type="AlphaFoldDB" id="A0A3S2TXN3"/>
<organism evidence="13 14">
    <name type="scientific">Niallia taxi</name>
    <dbReference type="NCBI Taxonomy" id="2499688"/>
    <lineage>
        <taxon>Bacteria</taxon>
        <taxon>Bacillati</taxon>
        <taxon>Bacillota</taxon>
        <taxon>Bacilli</taxon>
        <taxon>Bacillales</taxon>
        <taxon>Bacillaceae</taxon>
        <taxon>Niallia</taxon>
    </lineage>
</organism>
<evidence type="ECO:0000256" key="11">
    <source>
        <dbReference type="PIRSR" id="PIRSR001549-1"/>
    </source>
</evidence>
<feature type="binding site" evidence="11">
    <location>
        <begin position="81"/>
        <end position="83"/>
    </location>
    <ligand>
        <name>L-histidine</name>
        <dbReference type="ChEBI" id="CHEBI:57595"/>
    </ligand>
</feature>
<dbReference type="Proteomes" id="UP000288024">
    <property type="component" value="Unassembled WGS sequence"/>
</dbReference>
<evidence type="ECO:0000313" key="13">
    <source>
        <dbReference type="EMBL" id="RVT63680.1"/>
    </source>
</evidence>
<evidence type="ECO:0000256" key="4">
    <source>
        <dbReference type="ARBA" id="ARBA00011496"/>
    </source>
</evidence>
<keyword evidence="8 10" id="KW-0368">Histidine biosynthesis</keyword>
<gene>
    <name evidence="10" type="primary">hisZ</name>
    <name evidence="13" type="ORF">EM808_10465</name>
</gene>
<dbReference type="GO" id="GO:0140096">
    <property type="term" value="F:catalytic activity, acting on a protein"/>
    <property type="evidence" value="ECO:0007669"/>
    <property type="project" value="UniProtKB-ARBA"/>
</dbReference>
<dbReference type="PANTHER" id="PTHR43707">
    <property type="entry name" value="HISTIDYL-TRNA SYNTHETASE"/>
    <property type="match status" value="1"/>
</dbReference>
<comment type="function">
    <text evidence="9 10">Required for the first step of histidine biosynthesis. May allow the feedback regulation of ATP phosphoribosyltransferase activity by histidine.</text>
</comment>
<sequence>MSSLFMFEKPLGMRDSLPEIYETKYIVKQKMDKEIKQWGYQFIETPTLEYYDTVGAASAILDQQLFKLLDQQGHTLVLRPDMTAPIARVAASKLLNEDLPLRLAYNASVFRAQQREGGRPAEFEQIGVEYIGDKTVSADGEGIALMISSLEKAGVQKYQLSVGHIGFVQAFFEQILGTKERADALTKYLYEKNYVGYRQHVDNLSLSSIDKQRLHDFLKLRGGEEIIPLAYKLIENGSGTQAIDDLQQLWDILLDYGVENQVRFDLTLVSHMSYYTGILYEAYAEGVGFPIGSGGRYDLLLAKFGKNTGATGFAIRIDHLLEALGSLVRKSDIHCILFSGDRRKEAFELAKQKRADGFKVITQDINGVGNVDACTKQYDEITLLVGKAGMEVVK</sequence>
<dbReference type="RefSeq" id="WP_127738157.1">
    <property type="nucleotide sequence ID" value="NZ_CAJCKN010000010.1"/>
</dbReference>
<keyword evidence="14" id="KW-1185">Reference proteome</keyword>
<dbReference type="PANTHER" id="PTHR43707:SF1">
    <property type="entry name" value="HISTIDINE--TRNA LIGASE, MITOCHONDRIAL-RELATED"/>
    <property type="match status" value="1"/>
</dbReference>
<dbReference type="InterPro" id="IPR006195">
    <property type="entry name" value="aa-tRNA-synth_II"/>
</dbReference>
<dbReference type="EMBL" id="RZTZ01000003">
    <property type="protein sequence ID" value="RVT63680.1"/>
    <property type="molecule type" value="Genomic_DNA"/>
</dbReference>
<dbReference type="CDD" id="cd00773">
    <property type="entry name" value="HisRS-like_core"/>
    <property type="match status" value="1"/>
</dbReference>
<feature type="binding site" evidence="11">
    <location>
        <position position="125"/>
    </location>
    <ligand>
        <name>L-histidine</name>
        <dbReference type="ChEBI" id="CHEBI:57595"/>
    </ligand>
</feature>
<feature type="binding site" evidence="11">
    <location>
        <position position="111"/>
    </location>
    <ligand>
        <name>L-histidine</name>
        <dbReference type="ChEBI" id="CHEBI:57595"/>
    </ligand>
</feature>
<dbReference type="GO" id="GO:0004821">
    <property type="term" value="F:histidine-tRNA ligase activity"/>
    <property type="evidence" value="ECO:0007669"/>
    <property type="project" value="InterPro"/>
</dbReference>
<dbReference type="InterPro" id="IPR041715">
    <property type="entry name" value="HisRS-like_core"/>
</dbReference>
<evidence type="ECO:0000313" key="14">
    <source>
        <dbReference type="Proteomes" id="UP000288024"/>
    </source>
</evidence>
<dbReference type="PROSITE" id="PS50862">
    <property type="entry name" value="AA_TRNA_LIGASE_II"/>
    <property type="match status" value="1"/>
</dbReference>
<dbReference type="GO" id="GO:0016757">
    <property type="term" value="F:glycosyltransferase activity"/>
    <property type="evidence" value="ECO:0007669"/>
    <property type="project" value="UniProtKB-KW"/>
</dbReference>
<dbReference type="InterPro" id="IPR004517">
    <property type="entry name" value="HisZ"/>
</dbReference>
<dbReference type="NCBIfam" id="TIGR00443">
    <property type="entry name" value="hisZ_biosyn_reg"/>
    <property type="match status" value="1"/>
</dbReference>
<accession>A0A3S2TXN3</accession>
<dbReference type="NCBIfam" id="NF008941">
    <property type="entry name" value="PRK12292.2-4"/>
    <property type="match status" value="1"/>
</dbReference>
<evidence type="ECO:0000256" key="8">
    <source>
        <dbReference type="ARBA" id="ARBA00023102"/>
    </source>
</evidence>
<dbReference type="Pfam" id="PF21996">
    <property type="entry name" value="HisZ-like"/>
    <property type="match status" value="1"/>
</dbReference>
<dbReference type="Gene3D" id="3.40.50.12590">
    <property type="match status" value="1"/>
</dbReference>
<dbReference type="GO" id="GO:0000105">
    <property type="term" value="P:L-histidine biosynthetic process"/>
    <property type="evidence" value="ECO:0007669"/>
    <property type="project" value="UniProtKB-UniRule"/>
</dbReference>
<dbReference type="InterPro" id="IPR004516">
    <property type="entry name" value="HisRS/HisZ"/>
</dbReference>
<evidence type="ECO:0000256" key="7">
    <source>
        <dbReference type="ARBA" id="ARBA00022605"/>
    </source>
</evidence>
<dbReference type="GO" id="GO:0005737">
    <property type="term" value="C:cytoplasm"/>
    <property type="evidence" value="ECO:0007669"/>
    <property type="project" value="UniProtKB-SubCell"/>
</dbReference>
<dbReference type="SUPFAM" id="SSF55681">
    <property type="entry name" value="Class II aaRS and biotin synthetases"/>
    <property type="match status" value="1"/>
</dbReference>
<evidence type="ECO:0000256" key="9">
    <source>
        <dbReference type="ARBA" id="ARBA00025246"/>
    </source>
</evidence>
<comment type="pathway">
    <text evidence="2 10">Amino-acid biosynthesis; L-histidine biosynthesis; L-histidine from 5-phospho-alpha-D-ribose 1-diphosphate: step 1/9.</text>
</comment>
<feature type="binding site" evidence="11">
    <location>
        <position position="129"/>
    </location>
    <ligand>
        <name>L-histidine</name>
        <dbReference type="ChEBI" id="CHEBI:57595"/>
    </ligand>
</feature>
<keyword evidence="7 10" id="KW-0028">Amino-acid biosynthesis</keyword>
<comment type="miscellaneous">
    <text evidence="10">This function is generally fulfilled by the C-terminal part of HisG, which is missing in some bacteria such as this one.</text>
</comment>
<evidence type="ECO:0000256" key="5">
    <source>
        <dbReference type="ARBA" id="ARBA00020397"/>
    </source>
</evidence>
<dbReference type="HAMAP" id="MF_00125">
    <property type="entry name" value="HisZ"/>
    <property type="match status" value="1"/>
</dbReference>
<evidence type="ECO:0000256" key="1">
    <source>
        <dbReference type="ARBA" id="ARBA00004496"/>
    </source>
</evidence>
<dbReference type="InterPro" id="IPR045864">
    <property type="entry name" value="aa-tRNA-synth_II/BPL/LPL"/>
</dbReference>
<comment type="caution">
    <text evidence="13">The sequence shown here is derived from an EMBL/GenBank/DDBJ whole genome shotgun (WGS) entry which is preliminary data.</text>
</comment>
<dbReference type="UniPathway" id="UPA00031">
    <property type="reaction ID" value="UER00006"/>
</dbReference>
<name>A0A3S2TXN3_9BACI</name>
<comment type="subcellular location">
    <subcellularLocation>
        <location evidence="1 10">Cytoplasm</location>
    </subcellularLocation>
</comment>
<evidence type="ECO:0000256" key="3">
    <source>
        <dbReference type="ARBA" id="ARBA00005539"/>
    </source>
</evidence>
<protein>
    <recommendedName>
        <fullName evidence="5 10">ATP phosphoribosyltransferase regulatory subunit</fullName>
    </recommendedName>
</protein>
<keyword evidence="13" id="KW-0808">Transferase</keyword>
<dbReference type="PIRSF" id="PIRSF001549">
    <property type="entry name" value="His-tRNA_synth"/>
    <property type="match status" value="1"/>
</dbReference>
<keyword evidence="13" id="KW-0328">Glycosyltransferase</keyword>